<dbReference type="AlphaFoldDB" id="A0A927M8J5"/>
<comment type="caution">
    <text evidence="1">The sequence shown here is derived from an EMBL/GenBank/DDBJ whole genome shotgun (WGS) entry which is preliminary data.</text>
</comment>
<dbReference type="Proteomes" id="UP000649753">
    <property type="component" value="Unassembled WGS sequence"/>
</dbReference>
<sequence>MTQPPLLPRPPRRFHTDDILSGRVNLDGYPFRYIYVQPSPGGVVGAAFSFGSQIPEEVDKVLTAVEFLESRGWEVVNFEQGGLIAHLRRRHR</sequence>
<dbReference type="EMBL" id="JADBEB010000001">
    <property type="protein sequence ID" value="MBE1489042.1"/>
    <property type="molecule type" value="Genomic_DNA"/>
</dbReference>
<evidence type="ECO:0000313" key="2">
    <source>
        <dbReference type="Proteomes" id="UP000649753"/>
    </source>
</evidence>
<accession>A0A927M8J5</accession>
<evidence type="ECO:0000313" key="1">
    <source>
        <dbReference type="EMBL" id="MBE1489042.1"/>
    </source>
</evidence>
<name>A0A927M8J5_9ACTN</name>
<gene>
    <name evidence="1" type="ORF">H4W31_004680</name>
</gene>
<keyword evidence="2" id="KW-1185">Reference proteome</keyword>
<dbReference type="RefSeq" id="WP_192768587.1">
    <property type="nucleotide sequence ID" value="NZ_JADBEB010000001.1"/>
</dbReference>
<proteinExistence type="predicted"/>
<organism evidence="1 2">
    <name type="scientific">Plantactinospora soyae</name>
    <dbReference type="NCBI Taxonomy" id="1544732"/>
    <lineage>
        <taxon>Bacteria</taxon>
        <taxon>Bacillati</taxon>
        <taxon>Actinomycetota</taxon>
        <taxon>Actinomycetes</taxon>
        <taxon>Micromonosporales</taxon>
        <taxon>Micromonosporaceae</taxon>
        <taxon>Plantactinospora</taxon>
    </lineage>
</organism>
<protein>
    <submittedName>
        <fullName evidence="1">Uncharacterized protein</fullName>
    </submittedName>
</protein>
<reference evidence="1" key="1">
    <citation type="submission" date="2020-10" db="EMBL/GenBank/DDBJ databases">
        <title>Sequencing the genomes of 1000 actinobacteria strains.</title>
        <authorList>
            <person name="Klenk H.-P."/>
        </authorList>
    </citation>
    <scope>NUCLEOTIDE SEQUENCE</scope>
    <source>
        <strain evidence="1">DSM 46832</strain>
    </source>
</reference>